<dbReference type="InterPro" id="IPR019904">
    <property type="entry name" value="Peroxiredoxin_OsmC"/>
</dbReference>
<dbReference type="InterPro" id="IPR015946">
    <property type="entry name" value="KH_dom-like_a/b"/>
</dbReference>
<dbReference type="GO" id="GO:0006979">
    <property type="term" value="P:response to oxidative stress"/>
    <property type="evidence" value="ECO:0007669"/>
    <property type="project" value="InterPro"/>
</dbReference>
<dbReference type="OrthoDB" id="9807532at2"/>
<proteinExistence type="predicted"/>
<organism evidence="2 3">
    <name type="scientific">Pontibacter arcticus</name>
    <dbReference type="NCBI Taxonomy" id="2080288"/>
    <lineage>
        <taxon>Bacteria</taxon>
        <taxon>Pseudomonadati</taxon>
        <taxon>Bacteroidota</taxon>
        <taxon>Cytophagia</taxon>
        <taxon>Cytophagales</taxon>
        <taxon>Hymenobacteraceae</taxon>
        <taxon>Pontibacter</taxon>
    </lineage>
</organism>
<reference evidence="2 3" key="1">
    <citation type="submission" date="2018-06" db="EMBL/GenBank/DDBJ databases">
        <authorList>
            <person name="Liu Z.-W."/>
        </authorList>
    </citation>
    <scope>NUCLEOTIDE SEQUENCE [LARGE SCALE GENOMIC DNA]</scope>
    <source>
        <strain evidence="2 3">2b14</strain>
    </source>
</reference>
<dbReference type="SUPFAM" id="SSF82784">
    <property type="entry name" value="OsmC-like"/>
    <property type="match status" value="1"/>
</dbReference>
<evidence type="ECO:0000313" key="3">
    <source>
        <dbReference type="Proteomes" id="UP000251692"/>
    </source>
</evidence>
<dbReference type="NCBIfam" id="TIGR03562">
    <property type="entry name" value="osmo_induc_OsmC"/>
    <property type="match status" value="1"/>
</dbReference>
<feature type="region of interest" description="Disordered" evidence="1">
    <location>
        <begin position="1"/>
        <end position="22"/>
    </location>
</feature>
<dbReference type="Proteomes" id="UP000251692">
    <property type="component" value="Unassembled WGS sequence"/>
</dbReference>
<dbReference type="InterPro" id="IPR052707">
    <property type="entry name" value="OsmC_Ohr_Peroxiredoxin"/>
</dbReference>
<gene>
    <name evidence="2" type="ORF">DP923_00905</name>
</gene>
<dbReference type="Gene3D" id="3.30.300.20">
    <property type="match status" value="1"/>
</dbReference>
<evidence type="ECO:0000256" key="1">
    <source>
        <dbReference type="SAM" id="MobiDB-lite"/>
    </source>
</evidence>
<dbReference type="Pfam" id="PF02566">
    <property type="entry name" value="OsmC"/>
    <property type="match status" value="1"/>
</dbReference>
<comment type="caution">
    <text evidence="2">The sequence shown here is derived from an EMBL/GenBank/DDBJ whole genome shotgun (WGS) entry which is preliminary data.</text>
</comment>
<evidence type="ECO:0000313" key="2">
    <source>
        <dbReference type="EMBL" id="RAU83666.1"/>
    </source>
</evidence>
<dbReference type="AlphaFoldDB" id="A0A364RHJ3"/>
<protein>
    <submittedName>
        <fullName evidence="2">Peroxiredoxin</fullName>
    </submittedName>
</protein>
<dbReference type="PANTHER" id="PTHR42830:SF1">
    <property type="entry name" value="OSMOTICALLY INDUCIBLE FAMILY PROTEIN"/>
    <property type="match status" value="1"/>
</dbReference>
<feature type="compositionally biased region" description="Basic and acidic residues" evidence="1">
    <location>
        <begin position="9"/>
        <end position="18"/>
    </location>
</feature>
<dbReference type="RefSeq" id="WP_112303704.1">
    <property type="nucleotide sequence ID" value="NZ_QMDV01000001.1"/>
</dbReference>
<dbReference type="PANTHER" id="PTHR42830">
    <property type="entry name" value="OSMOTICALLY INDUCIBLE FAMILY PROTEIN"/>
    <property type="match status" value="1"/>
</dbReference>
<accession>A0A364RHJ3</accession>
<dbReference type="EMBL" id="QMDV01000001">
    <property type="protein sequence ID" value="RAU83666.1"/>
    <property type="molecule type" value="Genomic_DNA"/>
</dbReference>
<dbReference type="GO" id="GO:0004601">
    <property type="term" value="F:peroxidase activity"/>
    <property type="evidence" value="ECO:0007669"/>
    <property type="project" value="InterPro"/>
</dbReference>
<keyword evidence="3" id="KW-1185">Reference proteome</keyword>
<reference evidence="2 3" key="2">
    <citation type="submission" date="2018-07" db="EMBL/GenBank/DDBJ databases">
        <title>Pontibacter sp. 2b14 genomic sequence and assembly.</title>
        <authorList>
            <person name="Du Z.-J."/>
        </authorList>
    </citation>
    <scope>NUCLEOTIDE SEQUENCE [LARGE SCALE GENOMIC DNA]</scope>
    <source>
        <strain evidence="2 3">2b14</strain>
    </source>
</reference>
<sequence length="144" mass="15361">MKQHTAQARWEKGLKDGKGNLSTGNGQIKASYSFDTRFGEAKDGTTPEELIGAAHAGCFSMFLSALVGKQNITPAYIETTAKVYLGEKDGGPLIQKIELTTEASIDGLEDADFQKLVQEAKANCPVSKALAAVPEVMVQASLKK</sequence>
<dbReference type="InterPro" id="IPR003718">
    <property type="entry name" value="OsmC/Ohr_fam"/>
</dbReference>
<dbReference type="InterPro" id="IPR036102">
    <property type="entry name" value="OsmC/Ohrsf"/>
</dbReference>
<name>A0A364RHJ3_9BACT</name>